<protein>
    <submittedName>
        <fullName evidence="1">Uncharacterized protein</fullName>
    </submittedName>
</protein>
<dbReference type="GO" id="GO:0033014">
    <property type="term" value="P:tetrapyrrole biosynthetic process"/>
    <property type="evidence" value="ECO:0007669"/>
    <property type="project" value="InterPro"/>
</dbReference>
<dbReference type="InterPro" id="IPR036108">
    <property type="entry name" value="4pyrrol_syn_uPrphyn_synt_sf"/>
</dbReference>
<gene>
    <name evidence="1" type="ORF">METZ01_LOCUS192449</name>
</gene>
<proteinExistence type="predicted"/>
<feature type="non-terminal residue" evidence="1">
    <location>
        <position position="1"/>
    </location>
</feature>
<dbReference type="SUPFAM" id="SSF69618">
    <property type="entry name" value="HemD-like"/>
    <property type="match status" value="1"/>
</dbReference>
<feature type="non-terminal residue" evidence="1">
    <location>
        <position position="43"/>
    </location>
</feature>
<dbReference type="AlphaFoldDB" id="A0A382DN05"/>
<dbReference type="GO" id="GO:0004852">
    <property type="term" value="F:uroporphyrinogen-III synthase activity"/>
    <property type="evidence" value="ECO:0007669"/>
    <property type="project" value="InterPro"/>
</dbReference>
<organism evidence="1">
    <name type="scientific">marine metagenome</name>
    <dbReference type="NCBI Taxonomy" id="408172"/>
    <lineage>
        <taxon>unclassified sequences</taxon>
        <taxon>metagenomes</taxon>
        <taxon>ecological metagenomes</taxon>
    </lineage>
</organism>
<evidence type="ECO:0000313" key="1">
    <source>
        <dbReference type="EMBL" id="SVB39595.1"/>
    </source>
</evidence>
<dbReference type="EMBL" id="UINC01040140">
    <property type="protein sequence ID" value="SVB39595.1"/>
    <property type="molecule type" value="Genomic_DNA"/>
</dbReference>
<name>A0A382DN05_9ZZZZ</name>
<reference evidence="1" key="1">
    <citation type="submission" date="2018-05" db="EMBL/GenBank/DDBJ databases">
        <authorList>
            <person name="Lanie J.A."/>
            <person name="Ng W.-L."/>
            <person name="Kazmierczak K.M."/>
            <person name="Andrzejewski T.M."/>
            <person name="Davidsen T.M."/>
            <person name="Wayne K.J."/>
            <person name="Tettelin H."/>
            <person name="Glass J.I."/>
            <person name="Rusch D."/>
            <person name="Podicherti R."/>
            <person name="Tsui H.-C.T."/>
            <person name="Winkler M.E."/>
        </authorList>
    </citation>
    <scope>NUCLEOTIDE SEQUENCE</scope>
</reference>
<accession>A0A382DN05</accession>
<sequence>VTRATDQAGTLSGALTDRGARVVELPVIAVADPVDGGAALAAA</sequence>